<dbReference type="RefSeq" id="WP_310375609.1">
    <property type="nucleotide sequence ID" value="NZ_JAVDXT010000004.1"/>
</dbReference>
<accession>A0ABU2CCV0</accession>
<organism evidence="2 3">
    <name type="scientific">Rhodoferax ferrireducens</name>
    <dbReference type="NCBI Taxonomy" id="192843"/>
    <lineage>
        <taxon>Bacteria</taxon>
        <taxon>Pseudomonadati</taxon>
        <taxon>Pseudomonadota</taxon>
        <taxon>Betaproteobacteria</taxon>
        <taxon>Burkholderiales</taxon>
        <taxon>Comamonadaceae</taxon>
        <taxon>Rhodoferax</taxon>
    </lineage>
</organism>
<dbReference type="GO" id="GO:0004497">
    <property type="term" value="F:monooxygenase activity"/>
    <property type="evidence" value="ECO:0007669"/>
    <property type="project" value="UniProtKB-KW"/>
</dbReference>
<dbReference type="PROSITE" id="PS51725">
    <property type="entry name" value="ABM"/>
    <property type="match status" value="1"/>
</dbReference>
<dbReference type="PANTHER" id="PTHR33336:SF3">
    <property type="entry name" value="ABM DOMAIN-CONTAINING PROTEIN"/>
    <property type="match status" value="1"/>
</dbReference>
<keyword evidence="2" id="KW-0560">Oxidoreductase</keyword>
<proteinExistence type="predicted"/>
<dbReference type="Gene3D" id="3.30.70.100">
    <property type="match status" value="1"/>
</dbReference>
<dbReference type="Proteomes" id="UP001180487">
    <property type="component" value="Unassembled WGS sequence"/>
</dbReference>
<dbReference type="InterPro" id="IPR050744">
    <property type="entry name" value="AI-2_Isomerase_LsrG"/>
</dbReference>
<evidence type="ECO:0000313" key="2">
    <source>
        <dbReference type="EMBL" id="MDR7379167.1"/>
    </source>
</evidence>
<evidence type="ECO:0000313" key="3">
    <source>
        <dbReference type="Proteomes" id="UP001180487"/>
    </source>
</evidence>
<dbReference type="SUPFAM" id="SSF54909">
    <property type="entry name" value="Dimeric alpha+beta barrel"/>
    <property type="match status" value="1"/>
</dbReference>
<keyword evidence="3" id="KW-1185">Reference proteome</keyword>
<protein>
    <submittedName>
        <fullName evidence="2">Quinol monooxygenase YgiN</fullName>
    </submittedName>
</protein>
<dbReference type="InterPro" id="IPR007138">
    <property type="entry name" value="ABM_dom"/>
</dbReference>
<gene>
    <name evidence="2" type="ORF">J2X19_003861</name>
</gene>
<name>A0ABU2CCV0_9BURK</name>
<dbReference type="InterPro" id="IPR011008">
    <property type="entry name" value="Dimeric_a/b-barrel"/>
</dbReference>
<dbReference type="PANTHER" id="PTHR33336">
    <property type="entry name" value="QUINOL MONOOXYGENASE YGIN-RELATED"/>
    <property type="match status" value="1"/>
</dbReference>
<comment type="caution">
    <text evidence="2">The sequence shown here is derived from an EMBL/GenBank/DDBJ whole genome shotgun (WGS) entry which is preliminary data.</text>
</comment>
<feature type="domain" description="ABM" evidence="1">
    <location>
        <begin position="4"/>
        <end position="92"/>
    </location>
</feature>
<evidence type="ECO:0000259" key="1">
    <source>
        <dbReference type="PROSITE" id="PS51725"/>
    </source>
</evidence>
<sequence length="96" mass="10625">MSDLVIIVRVQAKPGLEAALVAAQTALVALSRQQPGCIAYELHEDLNQPGKVVFYERWQDRAAWEKHLAGPHSAAFKAQAGDWIADLEMLEMRQVG</sequence>
<reference evidence="2 3" key="1">
    <citation type="submission" date="2023-07" db="EMBL/GenBank/DDBJ databases">
        <title>Sorghum-associated microbial communities from plants grown in Nebraska, USA.</title>
        <authorList>
            <person name="Schachtman D."/>
        </authorList>
    </citation>
    <scope>NUCLEOTIDE SEQUENCE [LARGE SCALE GENOMIC DNA]</scope>
    <source>
        <strain evidence="2 3">BE313</strain>
    </source>
</reference>
<dbReference type="Pfam" id="PF03992">
    <property type="entry name" value="ABM"/>
    <property type="match status" value="1"/>
</dbReference>
<keyword evidence="2" id="KW-0503">Monooxygenase</keyword>
<dbReference type="EMBL" id="JAVDXT010000004">
    <property type="protein sequence ID" value="MDR7379167.1"/>
    <property type="molecule type" value="Genomic_DNA"/>
</dbReference>